<dbReference type="AlphaFoldDB" id="A0A917WEA5"/>
<feature type="domain" description="Gfo/Idh/MocA-like oxidoreductase N-terminal" evidence="2">
    <location>
        <begin position="9"/>
        <end position="123"/>
    </location>
</feature>
<dbReference type="PANTHER" id="PTHR43818">
    <property type="entry name" value="BCDNA.GH03377"/>
    <property type="match status" value="1"/>
</dbReference>
<sequence>MTVTATGPVRVGIVGAGDVSAQYLDSLRQYPDIEVTAIADLDTERARERAETYRIERTDTVDGLLGDQDLELLVNLTPPAQHVPLSLAAVKAGKHVWSEKPLGTDRAGAESLLRAATDAGVLVGCAPDTILGRGIQSSARHLADGRIGAPHTVLTLMQGPGPESWHPRPEFFYRAGAGPLFDIGPYYVATLAMLLGSVARVTAKGHRASPTRTIGSGPDAGRTFDVEVSSHVSVLTEFESGVVGTSIYSFDSPVRRQLFEVTGAAGTLTVPVSGFDGVSDLVAAGGPREAAAVALPPEGTERDRGVGALDLARAIRSGAGPRCSGDLARHALDVLLAIEESIASGGSVPVTSMAPPVELVDSTWDPREQTL</sequence>
<reference evidence="4" key="1">
    <citation type="journal article" date="2014" name="Int. J. Syst. Evol. Microbiol.">
        <title>Complete genome sequence of Corynebacterium casei LMG S-19264T (=DSM 44701T), isolated from a smear-ripened cheese.</title>
        <authorList>
            <consortium name="US DOE Joint Genome Institute (JGI-PGF)"/>
            <person name="Walter F."/>
            <person name="Albersmeier A."/>
            <person name="Kalinowski J."/>
            <person name="Ruckert C."/>
        </authorList>
    </citation>
    <scope>NUCLEOTIDE SEQUENCE</scope>
    <source>
        <strain evidence="4">CGMCC 4.7308</strain>
    </source>
</reference>
<dbReference type="InterPro" id="IPR050463">
    <property type="entry name" value="Gfo/Idh/MocA_oxidrdct_glycsds"/>
</dbReference>
<evidence type="ECO:0000313" key="4">
    <source>
        <dbReference type="EMBL" id="GGL97544.1"/>
    </source>
</evidence>
<organism evidence="4 5">
    <name type="scientific">Nakamurella endophytica</name>
    <dbReference type="NCBI Taxonomy" id="1748367"/>
    <lineage>
        <taxon>Bacteria</taxon>
        <taxon>Bacillati</taxon>
        <taxon>Actinomycetota</taxon>
        <taxon>Actinomycetes</taxon>
        <taxon>Nakamurellales</taxon>
        <taxon>Nakamurellaceae</taxon>
        <taxon>Nakamurella</taxon>
    </lineage>
</organism>
<dbReference type="SUPFAM" id="SSF55347">
    <property type="entry name" value="Glyceraldehyde-3-phosphate dehydrogenase-like, C-terminal domain"/>
    <property type="match status" value="1"/>
</dbReference>
<dbReference type="GO" id="GO:0000166">
    <property type="term" value="F:nucleotide binding"/>
    <property type="evidence" value="ECO:0007669"/>
    <property type="project" value="InterPro"/>
</dbReference>
<dbReference type="Pfam" id="PF01408">
    <property type="entry name" value="GFO_IDH_MocA"/>
    <property type="match status" value="1"/>
</dbReference>
<keyword evidence="1" id="KW-0560">Oxidoreductase</keyword>
<dbReference type="Pfam" id="PF22725">
    <property type="entry name" value="GFO_IDH_MocA_C3"/>
    <property type="match status" value="1"/>
</dbReference>
<evidence type="ECO:0000256" key="1">
    <source>
        <dbReference type="ARBA" id="ARBA00023002"/>
    </source>
</evidence>
<dbReference type="InterPro" id="IPR000683">
    <property type="entry name" value="Gfo/Idh/MocA-like_OxRdtase_N"/>
</dbReference>
<dbReference type="GO" id="GO:0016491">
    <property type="term" value="F:oxidoreductase activity"/>
    <property type="evidence" value="ECO:0007669"/>
    <property type="project" value="UniProtKB-KW"/>
</dbReference>
<dbReference type="InterPro" id="IPR036291">
    <property type="entry name" value="NAD(P)-bd_dom_sf"/>
</dbReference>
<dbReference type="RefSeq" id="WP_188941070.1">
    <property type="nucleotide sequence ID" value="NZ_BMNA01000003.1"/>
</dbReference>
<evidence type="ECO:0000259" key="2">
    <source>
        <dbReference type="Pfam" id="PF01408"/>
    </source>
</evidence>
<dbReference type="SUPFAM" id="SSF51735">
    <property type="entry name" value="NAD(P)-binding Rossmann-fold domains"/>
    <property type="match status" value="1"/>
</dbReference>
<accession>A0A917WEA5</accession>
<dbReference type="Proteomes" id="UP000655208">
    <property type="component" value="Unassembled WGS sequence"/>
</dbReference>
<gene>
    <name evidence="4" type="ORF">GCM10011594_16720</name>
</gene>
<reference evidence="4" key="2">
    <citation type="submission" date="2020-09" db="EMBL/GenBank/DDBJ databases">
        <authorList>
            <person name="Sun Q."/>
            <person name="Zhou Y."/>
        </authorList>
    </citation>
    <scope>NUCLEOTIDE SEQUENCE</scope>
    <source>
        <strain evidence="4">CGMCC 4.7308</strain>
    </source>
</reference>
<dbReference type="Gene3D" id="3.40.50.720">
    <property type="entry name" value="NAD(P)-binding Rossmann-like Domain"/>
    <property type="match status" value="1"/>
</dbReference>
<protein>
    <submittedName>
        <fullName evidence="4">Oxidoreductase</fullName>
    </submittedName>
</protein>
<name>A0A917WEA5_9ACTN</name>
<comment type="caution">
    <text evidence="4">The sequence shown here is derived from an EMBL/GenBank/DDBJ whole genome shotgun (WGS) entry which is preliminary data.</text>
</comment>
<feature type="domain" description="GFO/IDH/MocA-like oxidoreductase" evidence="3">
    <location>
        <begin position="140"/>
        <end position="268"/>
    </location>
</feature>
<dbReference type="Gene3D" id="3.30.360.10">
    <property type="entry name" value="Dihydrodipicolinate Reductase, domain 2"/>
    <property type="match status" value="1"/>
</dbReference>
<evidence type="ECO:0000259" key="3">
    <source>
        <dbReference type="Pfam" id="PF22725"/>
    </source>
</evidence>
<dbReference type="PANTHER" id="PTHR43818:SF11">
    <property type="entry name" value="BCDNA.GH03377"/>
    <property type="match status" value="1"/>
</dbReference>
<keyword evidence="5" id="KW-1185">Reference proteome</keyword>
<dbReference type="EMBL" id="BMNA01000003">
    <property type="protein sequence ID" value="GGL97544.1"/>
    <property type="molecule type" value="Genomic_DNA"/>
</dbReference>
<evidence type="ECO:0000313" key="5">
    <source>
        <dbReference type="Proteomes" id="UP000655208"/>
    </source>
</evidence>
<proteinExistence type="predicted"/>
<dbReference type="InterPro" id="IPR055170">
    <property type="entry name" value="GFO_IDH_MocA-like_dom"/>
</dbReference>